<dbReference type="Proteomes" id="UP000608890">
    <property type="component" value="Unassembled WGS sequence"/>
</dbReference>
<protein>
    <submittedName>
        <fullName evidence="1">Uncharacterized protein</fullName>
    </submittedName>
</protein>
<name>A0A917WYL8_9ACTN</name>
<reference evidence="1" key="1">
    <citation type="journal article" date="2014" name="Int. J. Syst. Evol. Microbiol.">
        <title>Complete genome sequence of Corynebacterium casei LMG S-19264T (=DSM 44701T), isolated from a smear-ripened cheese.</title>
        <authorList>
            <consortium name="US DOE Joint Genome Institute (JGI-PGF)"/>
            <person name="Walter F."/>
            <person name="Albersmeier A."/>
            <person name="Kalinowski J."/>
            <person name="Ruckert C."/>
        </authorList>
    </citation>
    <scope>NUCLEOTIDE SEQUENCE</scope>
    <source>
        <strain evidence="1">CGMCC 4.7312</strain>
    </source>
</reference>
<dbReference type="AlphaFoldDB" id="A0A917WYL8"/>
<gene>
    <name evidence="1" type="ORF">GCM10011608_33650</name>
</gene>
<comment type="caution">
    <text evidence="1">The sequence shown here is derived from an EMBL/GenBank/DDBJ whole genome shotgun (WGS) entry which is preliminary data.</text>
</comment>
<sequence>MVSVDAARYRAAYDRPGPRVGWYWEAQVLDDIFLRLRQARPRLAAPTAGPAPISVRVSR</sequence>
<accession>A0A917WYL8</accession>
<evidence type="ECO:0000313" key="2">
    <source>
        <dbReference type="Proteomes" id="UP000608890"/>
    </source>
</evidence>
<evidence type="ECO:0000313" key="1">
    <source>
        <dbReference type="EMBL" id="GGM46155.1"/>
    </source>
</evidence>
<proteinExistence type="predicted"/>
<reference evidence="1" key="2">
    <citation type="submission" date="2020-09" db="EMBL/GenBank/DDBJ databases">
        <authorList>
            <person name="Sun Q."/>
            <person name="Zhou Y."/>
        </authorList>
    </citation>
    <scope>NUCLEOTIDE SEQUENCE</scope>
    <source>
        <strain evidence="1">CGMCC 4.7312</strain>
    </source>
</reference>
<organism evidence="1 2">
    <name type="scientific">Micromonospora sonchi</name>
    <dbReference type="NCBI Taxonomy" id="1763543"/>
    <lineage>
        <taxon>Bacteria</taxon>
        <taxon>Bacillati</taxon>
        <taxon>Actinomycetota</taxon>
        <taxon>Actinomycetes</taxon>
        <taxon>Micromonosporales</taxon>
        <taxon>Micromonosporaceae</taxon>
        <taxon>Micromonospora</taxon>
    </lineage>
</organism>
<dbReference type="EMBL" id="BMNB01000014">
    <property type="protein sequence ID" value="GGM46155.1"/>
    <property type="molecule type" value="Genomic_DNA"/>
</dbReference>
<keyword evidence="2" id="KW-1185">Reference proteome</keyword>